<keyword evidence="4" id="KW-1185">Reference proteome</keyword>
<comment type="caution">
    <text evidence="3">The sequence shown here is derived from an EMBL/GenBank/DDBJ whole genome shotgun (WGS) entry which is preliminary data.</text>
</comment>
<organism evidence="3 4">
    <name type="scientific">Zizania palustris</name>
    <name type="common">Northern wild rice</name>
    <dbReference type="NCBI Taxonomy" id="103762"/>
    <lineage>
        <taxon>Eukaryota</taxon>
        <taxon>Viridiplantae</taxon>
        <taxon>Streptophyta</taxon>
        <taxon>Embryophyta</taxon>
        <taxon>Tracheophyta</taxon>
        <taxon>Spermatophyta</taxon>
        <taxon>Magnoliopsida</taxon>
        <taxon>Liliopsida</taxon>
        <taxon>Poales</taxon>
        <taxon>Poaceae</taxon>
        <taxon>BOP clade</taxon>
        <taxon>Oryzoideae</taxon>
        <taxon>Oryzeae</taxon>
        <taxon>Zizaniinae</taxon>
        <taxon>Zizania</taxon>
    </lineage>
</organism>
<dbReference type="Pfam" id="PF03629">
    <property type="entry name" value="SASA"/>
    <property type="match status" value="1"/>
</dbReference>
<proteinExistence type="predicted"/>
<dbReference type="GO" id="GO:0016787">
    <property type="term" value="F:hydrolase activity"/>
    <property type="evidence" value="ECO:0007669"/>
    <property type="project" value="UniProtKB-KW"/>
</dbReference>
<dbReference type="AlphaFoldDB" id="A0A8J5VVH1"/>
<feature type="domain" description="Sialate O-acetylesterase" evidence="2">
    <location>
        <begin position="1"/>
        <end position="57"/>
    </location>
</feature>
<dbReference type="PANTHER" id="PTHR31988">
    <property type="entry name" value="ESTERASE, PUTATIVE (DUF303)-RELATED"/>
    <property type="match status" value="1"/>
</dbReference>
<evidence type="ECO:0000313" key="3">
    <source>
        <dbReference type="EMBL" id="KAG8083370.1"/>
    </source>
</evidence>
<dbReference type="OrthoDB" id="42638at2759"/>
<protein>
    <recommendedName>
        <fullName evidence="2">Sialate O-acetylesterase domain-containing protein</fullName>
    </recommendedName>
</protein>
<dbReference type="InterPro" id="IPR005181">
    <property type="entry name" value="SASA"/>
</dbReference>
<reference evidence="3" key="1">
    <citation type="journal article" date="2021" name="bioRxiv">
        <title>Whole Genome Assembly and Annotation of Northern Wild Rice, Zizania palustris L., Supports a Whole Genome Duplication in the Zizania Genus.</title>
        <authorList>
            <person name="Haas M."/>
            <person name="Kono T."/>
            <person name="Macchietto M."/>
            <person name="Millas R."/>
            <person name="McGilp L."/>
            <person name="Shao M."/>
            <person name="Duquette J."/>
            <person name="Hirsch C.N."/>
            <person name="Kimball J."/>
        </authorList>
    </citation>
    <scope>NUCLEOTIDE SEQUENCE</scope>
    <source>
        <tissue evidence="3">Fresh leaf tissue</tissue>
    </source>
</reference>
<reference evidence="3" key="2">
    <citation type="submission" date="2021-02" db="EMBL/GenBank/DDBJ databases">
        <authorList>
            <person name="Kimball J.A."/>
            <person name="Haas M.W."/>
            <person name="Macchietto M."/>
            <person name="Kono T."/>
            <person name="Duquette J."/>
            <person name="Shao M."/>
        </authorList>
    </citation>
    <scope>NUCLEOTIDE SEQUENCE</scope>
    <source>
        <tissue evidence="3">Fresh leaf tissue</tissue>
    </source>
</reference>
<keyword evidence="1" id="KW-0378">Hydrolase</keyword>
<dbReference type="PANTHER" id="PTHR31988:SF19">
    <property type="entry name" value="9-O-ACETYL-N-ACETYLNEURAMINIC ACID DEACETYLASE-RELATED"/>
    <property type="match status" value="1"/>
</dbReference>
<gene>
    <name evidence="3" type="ORF">GUJ93_ZPchr0015g6723</name>
</gene>
<sequence length="85" mass="9172">MAGCSGVHHWRCDDIVSSECALCPSILRLSTALNWLKAREPLHTNIDTAKTCGIAPRDGLPTRRLSRDWSPQALASDSCLVPSAA</sequence>
<accession>A0A8J5VVH1</accession>
<name>A0A8J5VVH1_ZIZPA</name>
<dbReference type="Proteomes" id="UP000729402">
    <property type="component" value="Unassembled WGS sequence"/>
</dbReference>
<dbReference type="EMBL" id="JAAALK010000085">
    <property type="protein sequence ID" value="KAG8083370.1"/>
    <property type="molecule type" value="Genomic_DNA"/>
</dbReference>
<evidence type="ECO:0000313" key="4">
    <source>
        <dbReference type="Proteomes" id="UP000729402"/>
    </source>
</evidence>
<evidence type="ECO:0000256" key="1">
    <source>
        <dbReference type="ARBA" id="ARBA00022801"/>
    </source>
</evidence>
<evidence type="ECO:0000259" key="2">
    <source>
        <dbReference type="Pfam" id="PF03629"/>
    </source>
</evidence>
<dbReference type="InterPro" id="IPR052940">
    <property type="entry name" value="Carb_Esterase_6"/>
</dbReference>